<evidence type="ECO:0000313" key="2">
    <source>
        <dbReference type="EMBL" id="KAJ0210634.1"/>
    </source>
</evidence>
<reference evidence="2 3" key="1">
    <citation type="journal article" date="2017" name="Nat. Commun.">
        <title>Genome assembly with in vitro proximity ligation data and whole-genome triplication in lettuce.</title>
        <authorList>
            <person name="Reyes-Chin-Wo S."/>
            <person name="Wang Z."/>
            <person name="Yang X."/>
            <person name="Kozik A."/>
            <person name="Arikit S."/>
            <person name="Song C."/>
            <person name="Xia L."/>
            <person name="Froenicke L."/>
            <person name="Lavelle D.O."/>
            <person name="Truco M.J."/>
            <person name="Xia R."/>
            <person name="Zhu S."/>
            <person name="Xu C."/>
            <person name="Xu H."/>
            <person name="Xu X."/>
            <person name="Cox K."/>
            <person name="Korf I."/>
            <person name="Meyers B.C."/>
            <person name="Michelmore R.W."/>
        </authorList>
    </citation>
    <scope>NUCLEOTIDE SEQUENCE [LARGE SCALE GENOMIC DNA]</scope>
    <source>
        <strain evidence="3">cv. Salinas</strain>
        <tissue evidence="2">Seedlings</tissue>
    </source>
</reference>
<dbReference type="AlphaFoldDB" id="A0A9R1XHX2"/>
<accession>A0A9R1XHX2</accession>
<dbReference type="PROSITE" id="PS50878">
    <property type="entry name" value="RT_POL"/>
    <property type="match status" value="1"/>
</dbReference>
<dbReference type="Proteomes" id="UP000235145">
    <property type="component" value="Unassembled WGS sequence"/>
</dbReference>
<evidence type="ECO:0000259" key="1">
    <source>
        <dbReference type="PROSITE" id="PS50878"/>
    </source>
</evidence>
<name>A0A9R1XHX2_LACSA</name>
<sequence length="514" mass="58683">MERGISQGDPLSPFLFIIAAEGLNIALEMTKQSGAFSGIQLPRQGPSISHLQYADDVIFLGSWSIENAKNLIRILRCFELSSGLKVNMSKSKIFGIGVPNCELELLACYSNCSIASFPFIYLGLSVGGSMARVTYWNPIIEKFQARLSKWKANNLSFGGRLTLCKAVLSSLSTFYFFIYKALVKVIKTLEKIRMRFFWGGDETSKKMAWISWDKILADKDRGALGLGSLKAQNLALLGKWWWRFKNYPYSMWEEAIKSIYGVDGGFDRPSVAKRKSGCWGTIANISKFLEKDGVSFSNHFHRSLNPNGAHKWSWSLEPSGVFLVRSLRCHIDNLYLPDSDGIWSWNPLTPGKLSILAWRICHGKLPIMVNLSRIGICSSNLCRIFHGDRESEKHIFLECPVSKEVWQLICKWWRLLDYPLVSICDMLQCKGNVAGHQRLAWIHEAIMLTFIWVIWKYRNLRAHSHAPNSKSIPALVFEVKSLSIFWINARKKKGQILRWSEWCSDPILECYSRL</sequence>
<proteinExistence type="predicted"/>
<feature type="domain" description="Reverse transcriptase" evidence="1">
    <location>
        <begin position="1"/>
        <end position="126"/>
    </location>
</feature>
<keyword evidence="3" id="KW-1185">Reference proteome</keyword>
<dbReference type="SUPFAM" id="SSF56672">
    <property type="entry name" value="DNA/RNA polymerases"/>
    <property type="match status" value="1"/>
</dbReference>
<dbReference type="PANTHER" id="PTHR33116:SF79">
    <property type="entry name" value="REVERSE TRANSCRIPTASE DOMAIN, ZINC FINGER, CCHC-TYPE-RELATED"/>
    <property type="match status" value="1"/>
</dbReference>
<dbReference type="EMBL" id="NBSK02000004">
    <property type="protein sequence ID" value="KAJ0210634.1"/>
    <property type="molecule type" value="Genomic_DNA"/>
</dbReference>
<dbReference type="InterPro" id="IPR043502">
    <property type="entry name" value="DNA/RNA_pol_sf"/>
</dbReference>
<comment type="caution">
    <text evidence="2">The sequence shown here is derived from an EMBL/GenBank/DDBJ whole genome shotgun (WGS) entry which is preliminary data.</text>
</comment>
<organism evidence="2 3">
    <name type="scientific">Lactuca sativa</name>
    <name type="common">Garden lettuce</name>
    <dbReference type="NCBI Taxonomy" id="4236"/>
    <lineage>
        <taxon>Eukaryota</taxon>
        <taxon>Viridiplantae</taxon>
        <taxon>Streptophyta</taxon>
        <taxon>Embryophyta</taxon>
        <taxon>Tracheophyta</taxon>
        <taxon>Spermatophyta</taxon>
        <taxon>Magnoliopsida</taxon>
        <taxon>eudicotyledons</taxon>
        <taxon>Gunneridae</taxon>
        <taxon>Pentapetalae</taxon>
        <taxon>asterids</taxon>
        <taxon>campanulids</taxon>
        <taxon>Asterales</taxon>
        <taxon>Asteraceae</taxon>
        <taxon>Cichorioideae</taxon>
        <taxon>Cichorieae</taxon>
        <taxon>Lactucinae</taxon>
        <taxon>Lactuca</taxon>
    </lineage>
</organism>
<dbReference type="Pfam" id="PF13966">
    <property type="entry name" value="zf-RVT"/>
    <property type="match status" value="1"/>
</dbReference>
<dbReference type="InterPro" id="IPR000477">
    <property type="entry name" value="RT_dom"/>
</dbReference>
<dbReference type="InterPro" id="IPR026960">
    <property type="entry name" value="RVT-Znf"/>
</dbReference>
<gene>
    <name evidence="2" type="ORF">LSAT_V11C400217760</name>
</gene>
<evidence type="ECO:0000313" key="3">
    <source>
        <dbReference type="Proteomes" id="UP000235145"/>
    </source>
</evidence>
<dbReference type="Pfam" id="PF00078">
    <property type="entry name" value="RVT_1"/>
    <property type="match status" value="1"/>
</dbReference>
<protein>
    <recommendedName>
        <fullName evidence="1">Reverse transcriptase domain-containing protein</fullName>
    </recommendedName>
</protein>
<dbReference type="PANTHER" id="PTHR33116">
    <property type="entry name" value="REVERSE TRANSCRIPTASE ZINC-BINDING DOMAIN-CONTAINING PROTEIN-RELATED-RELATED"/>
    <property type="match status" value="1"/>
</dbReference>